<evidence type="ECO:0000256" key="1">
    <source>
        <dbReference type="ARBA" id="ARBA00006739"/>
    </source>
</evidence>
<dbReference type="CDD" id="cd04196">
    <property type="entry name" value="GT_2_like_d"/>
    <property type="match status" value="1"/>
</dbReference>
<dbReference type="AlphaFoldDB" id="A0A1B6VH54"/>
<accession>A0A1B6VH54</accession>
<evidence type="ECO:0000256" key="4">
    <source>
        <dbReference type="SAM" id="MobiDB-lite"/>
    </source>
</evidence>
<dbReference type="PATRIC" id="fig|38307.3.peg.2786"/>
<dbReference type="SUPFAM" id="SSF53448">
    <property type="entry name" value="Nucleotide-diphospho-sugar transferases"/>
    <property type="match status" value="1"/>
</dbReference>
<organism evidence="6 7">
    <name type="scientific">Gluconobacter cerinus</name>
    <dbReference type="NCBI Taxonomy" id="38307"/>
    <lineage>
        <taxon>Bacteria</taxon>
        <taxon>Pseudomonadati</taxon>
        <taxon>Pseudomonadota</taxon>
        <taxon>Alphaproteobacteria</taxon>
        <taxon>Acetobacterales</taxon>
        <taxon>Acetobacteraceae</taxon>
        <taxon>Gluconobacter</taxon>
    </lineage>
</organism>
<dbReference type="GO" id="GO:0016757">
    <property type="term" value="F:glycosyltransferase activity"/>
    <property type="evidence" value="ECO:0007669"/>
    <property type="project" value="UniProtKB-KW"/>
</dbReference>
<feature type="domain" description="Glycosyltransferase 2-like" evidence="5">
    <location>
        <begin position="33"/>
        <end position="144"/>
    </location>
</feature>
<dbReference type="PANTHER" id="PTHR43685">
    <property type="entry name" value="GLYCOSYLTRANSFERASE"/>
    <property type="match status" value="1"/>
</dbReference>
<dbReference type="EMBL" id="LUTU01000014">
    <property type="protein sequence ID" value="OAJ66536.1"/>
    <property type="molecule type" value="Genomic_DNA"/>
</dbReference>
<proteinExistence type="inferred from homology"/>
<dbReference type="Pfam" id="PF00535">
    <property type="entry name" value="Glycos_transf_2"/>
    <property type="match status" value="1"/>
</dbReference>
<keyword evidence="3 6" id="KW-0808">Transferase</keyword>
<comment type="similarity">
    <text evidence="1">Belongs to the glycosyltransferase 2 family.</text>
</comment>
<reference evidence="6 7" key="1">
    <citation type="submission" date="2016-03" db="EMBL/GenBank/DDBJ databases">
        <title>Draft genome sequence of Gluconobacter cerinus strain CECT 9110.</title>
        <authorList>
            <person name="Sainz F."/>
            <person name="Mas A."/>
            <person name="Torija M.J."/>
        </authorList>
    </citation>
    <scope>NUCLEOTIDE SEQUENCE [LARGE SCALE GENOMIC DNA]</scope>
    <source>
        <strain evidence="6 7">CECT 9110</strain>
    </source>
</reference>
<dbReference type="InterPro" id="IPR050834">
    <property type="entry name" value="Glycosyltransf_2"/>
</dbReference>
<dbReference type="PANTHER" id="PTHR43685:SF5">
    <property type="entry name" value="GLYCOSYLTRANSFERASE EPSE-RELATED"/>
    <property type="match status" value="1"/>
</dbReference>
<gene>
    <name evidence="6" type="ORF">A0123_02667</name>
</gene>
<feature type="region of interest" description="Disordered" evidence="4">
    <location>
        <begin position="1"/>
        <end position="23"/>
    </location>
</feature>
<dbReference type="RefSeq" id="WP_232309225.1">
    <property type="nucleotide sequence ID" value="NZ_LUTU01000014.1"/>
</dbReference>
<sequence length="336" mass="38186">MSSPHSGIRRWNPQMIRGGASQTADRTDRVAILLSLHNGETYLNAQLDSILAQTHTDWVLYWRDDGSTDASRVIMLSFEEHRGHGRCVEITSVMGNMGVTGSYLHLLDSIPPTPFIAFADQDDVWQPQKLEWALEWLQKQPLDVPALYCARQYLTDSSLNVFSKSASLSRTPDFASALTQNIATGHTVVINAATYELLYERLPPPFILHDWWAYLVTMASGGKVFFDERCVSYYRQHARNTVGAKRSLLSRGLSALRRGPGVFMTIFESNVQHLLHEPDILTEEAQTLLSELAGARTLKARIKILWRRRELQRQTRCETAIFRLWFLLAVRQPSQG</sequence>
<dbReference type="InterPro" id="IPR029044">
    <property type="entry name" value="Nucleotide-diphossugar_trans"/>
</dbReference>
<dbReference type="Proteomes" id="UP000077786">
    <property type="component" value="Unassembled WGS sequence"/>
</dbReference>
<dbReference type="Gene3D" id="3.90.550.10">
    <property type="entry name" value="Spore Coat Polysaccharide Biosynthesis Protein SpsA, Chain A"/>
    <property type="match status" value="1"/>
</dbReference>
<comment type="caution">
    <text evidence="6">The sequence shown here is derived from an EMBL/GenBank/DDBJ whole genome shotgun (WGS) entry which is preliminary data.</text>
</comment>
<keyword evidence="2" id="KW-0328">Glycosyltransferase</keyword>
<evidence type="ECO:0000256" key="2">
    <source>
        <dbReference type="ARBA" id="ARBA00022676"/>
    </source>
</evidence>
<evidence type="ECO:0000256" key="3">
    <source>
        <dbReference type="ARBA" id="ARBA00022679"/>
    </source>
</evidence>
<evidence type="ECO:0000313" key="7">
    <source>
        <dbReference type="Proteomes" id="UP000077786"/>
    </source>
</evidence>
<evidence type="ECO:0000313" key="6">
    <source>
        <dbReference type="EMBL" id="OAJ66536.1"/>
    </source>
</evidence>
<evidence type="ECO:0000259" key="5">
    <source>
        <dbReference type="Pfam" id="PF00535"/>
    </source>
</evidence>
<dbReference type="InterPro" id="IPR001173">
    <property type="entry name" value="Glyco_trans_2-like"/>
</dbReference>
<name>A0A1B6VH54_9PROT</name>
<protein>
    <submittedName>
        <fullName evidence="6">Glycosyl transferase</fullName>
    </submittedName>
</protein>